<dbReference type="InterPro" id="IPR020556">
    <property type="entry name" value="Amidase_CS"/>
</dbReference>
<dbReference type="Proteomes" id="UP000092498">
    <property type="component" value="Chromosome"/>
</dbReference>
<dbReference type="InParanoid" id="A0A1B1ANK6"/>
<sequence length="463" mass="47739">MGDLDATGVASAIRDGGITAGEALEAAIARSERLNPELNFVASPLYEYGRTRAAETLTGPFAGVPTLIKDLMPMTGQPTKYGSRAFANNVAQEEPPYMDALLAAGLVPFGKSTTPEFGLTATTETLLQGATKNPWDISKSSGGSSGGAAVAVASRVVPIAHASDGGGSIRIPASCNGLFGLKPSRGRSVLGGRPDNGIDISVNGCVSRSVRDTAAWLAATEASGDGAAFAPVGLVSAPNTQRLRIALDIPNALGNEPDPEVRAAVEAAAELCRSLGHTVTEGRPTINGPQFSADFILLWAFGAAEVVQLVQSQAGADAPLDQLLEPLTIELAQHAQQQGLPALEAAIGRLRTVEAAYATFFESTADVYLTPVLGKPPLPLGTIDGAKGMAVFNTLNDYVGYTPMQNIAGAPAMSVPLGSSSAGLPIGVHFSSSKGQEKRLLELAYELEQAQPWADRKPGVNAG</sequence>
<dbReference type="SUPFAM" id="SSF75304">
    <property type="entry name" value="Amidase signature (AS) enzymes"/>
    <property type="match status" value="1"/>
</dbReference>
<dbReference type="AlphaFoldDB" id="A0A1B1ANK6"/>
<dbReference type="PANTHER" id="PTHR11895">
    <property type="entry name" value="TRANSAMIDASE"/>
    <property type="match status" value="1"/>
</dbReference>
<reference evidence="3 4" key="1">
    <citation type="submission" date="2015-11" db="EMBL/GenBank/DDBJ databases">
        <title>Whole-Genome Sequence of Candidatus Oderbacter manganicum from the National Park Lower Oder Valley, Germany.</title>
        <authorList>
            <person name="Braun B."/>
            <person name="Liere K."/>
            <person name="Szewzyk U."/>
        </authorList>
    </citation>
    <scope>NUCLEOTIDE SEQUENCE [LARGE SCALE GENOMIC DNA]</scope>
    <source>
        <strain evidence="3 4">OTSz_A_272</strain>
    </source>
</reference>
<dbReference type="InterPro" id="IPR036928">
    <property type="entry name" value="AS_sf"/>
</dbReference>
<comment type="similarity">
    <text evidence="1">Belongs to the amidase family.</text>
</comment>
<dbReference type="InterPro" id="IPR023631">
    <property type="entry name" value="Amidase_dom"/>
</dbReference>
<feature type="domain" description="Amidase" evidence="2">
    <location>
        <begin position="22"/>
        <end position="441"/>
    </location>
</feature>
<dbReference type="Gene3D" id="3.90.1300.10">
    <property type="entry name" value="Amidase signature (AS) domain"/>
    <property type="match status" value="1"/>
</dbReference>
<keyword evidence="4" id="KW-1185">Reference proteome</keyword>
<dbReference type="Pfam" id="PF01425">
    <property type="entry name" value="Amidase"/>
    <property type="match status" value="1"/>
</dbReference>
<dbReference type="EMBL" id="CP013244">
    <property type="protein sequence ID" value="ANP48126.1"/>
    <property type="molecule type" value="Genomic_DNA"/>
</dbReference>
<name>A0A1B1ANK6_9PROT</name>
<evidence type="ECO:0000313" key="3">
    <source>
        <dbReference type="EMBL" id="ANP48126.1"/>
    </source>
</evidence>
<evidence type="ECO:0000256" key="1">
    <source>
        <dbReference type="ARBA" id="ARBA00009199"/>
    </source>
</evidence>
<protein>
    <recommendedName>
        <fullName evidence="2">Amidase domain-containing protein</fullName>
    </recommendedName>
</protein>
<dbReference type="KEGG" id="cbot:ATE48_16565"/>
<dbReference type="PROSITE" id="PS00571">
    <property type="entry name" value="AMIDASES"/>
    <property type="match status" value="1"/>
</dbReference>
<gene>
    <name evidence="3" type="ORF">ATE48_16565</name>
</gene>
<dbReference type="GO" id="GO:0003824">
    <property type="term" value="F:catalytic activity"/>
    <property type="evidence" value="ECO:0007669"/>
    <property type="project" value="InterPro"/>
</dbReference>
<accession>A0A1B1ANK6</accession>
<dbReference type="NCBIfam" id="NF005899">
    <property type="entry name" value="PRK07869.1"/>
    <property type="match status" value="1"/>
</dbReference>
<dbReference type="InterPro" id="IPR000120">
    <property type="entry name" value="Amidase"/>
</dbReference>
<organism evidence="3 4">
    <name type="scientific">Candidatus Viadribacter manganicus</name>
    <dbReference type="NCBI Taxonomy" id="1759059"/>
    <lineage>
        <taxon>Bacteria</taxon>
        <taxon>Pseudomonadati</taxon>
        <taxon>Pseudomonadota</taxon>
        <taxon>Alphaproteobacteria</taxon>
        <taxon>Hyphomonadales</taxon>
        <taxon>Hyphomonadaceae</taxon>
        <taxon>Candidatus Viadribacter</taxon>
    </lineage>
</organism>
<dbReference type="PANTHER" id="PTHR11895:SF7">
    <property type="entry name" value="GLUTAMYL-TRNA(GLN) AMIDOTRANSFERASE SUBUNIT A, MITOCHONDRIAL"/>
    <property type="match status" value="1"/>
</dbReference>
<evidence type="ECO:0000259" key="2">
    <source>
        <dbReference type="Pfam" id="PF01425"/>
    </source>
</evidence>
<evidence type="ECO:0000313" key="4">
    <source>
        <dbReference type="Proteomes" id="UP000092498"/>
    </source>
</evidence>
<proteinExistence type="inferred from homology"/>
<dbReference type="STRING" id="1759059.ATE48_16565"/>